<name>A0AAW7M2E6_9MICO</name>
<comment type="pathway">
    <text evidence="7">Cell wall biogenesis; peptidoglycan biosynthesis.</text>
</comment>
<dbReference type="FunFam" id="3.40.50.1860:FF:000001">
    <property type="entry name" value="Glutamate racemase"/>
    <property type="match status" value="1"/>
</dbReference>
<evidence type="ECO:0000313" key="8">
    <source>
        <dbReference type="EMBL" id="MDN4488764.1"/>
    </source>
</evidence>
<evidence type="ECO:0000256" key="2">
    <source>
        <dbReference type="ARBA" id="ARBA00013090"/>
    </source>
</evidence>
<dbReference type="PANTHER" id="PTHR21198:SF2">
    <property type="entry name" value="GLUTAMATE RACEMASE"/>
    <property type="match status" value="1"/>
</dbReference>
<dbReference type="InterPro" id="IPR004391">
    <property type="entry name" value="Glu_race"/>
</dbReference>
<dbReference type="Proteomes" id="UP001172737">
    <property type="component" value="Unassembled WGS sequence"/>
</dbReference>
<dbReference type="PROSITE" id="PS00924">
    <property type="entry name" value="ASP_GLU_RACEMASE_2"/>
    <property type="match status" value="1"/>
</dbReference>
<dbReference type="GO" id="GO:0008360">
    <property type="term" value="P:regulation of cell shape"/>
    <property type="evidence" value="ECO:0007669"/>
    <property type="project" value="UniProtKB-KW"/>
</dbReference>
<comment type="similarity">
    <text evidence="7">Belongs to the aspartate/glutamate racemases family.</text>
</comment>
<evidence type="ECO:0000256" key="7">
    <source>
        <dbReference type="HAMAP-Rule" id="MF_00258"/>
    </source>
</evidence>
<feature type="binding site" evidence="7">
    <location>
        <begin position="10"/>
        <end position="11"/>
    </location>
    <ligand>
        <name>substrate</name>
    </ligand>
</feature>
<dbReference type="PROSITE" id="PS00923">
    <property type="entry name" value="ASP_GLU_RACEMASE_1"/>
    <property type="match status" value="1"/>
</dbReference>
<evidence type="ECO:0000256" key="1">
    <source>
        <dbReference type="ARBA" id="ARBA00001602"/>
    </source>
</evidence>
<keyword evidence="6 7" id="KW-0961">Cell wall biogenesis/degradation</keyword>
<dbReference type="EMBL" id="JAUHPX010000007">
    <property type="protein sequence ID" value="MDN4488764.1"/>
    <property type="molecule type" value="Genomic_DNA"/>
</dbReference>
<evidence type="ECO:0000256" key="6">
    <source>
        <dbReference type="ARBA" id="ARBA00023316"/>
    </source>
</evidence>
<sequence length="273" mass="28970">MNDAPIGVFDSGVGGLTVARAIMDTMPGESVHYVGDTEHGPYGPLPIAEVRRHALHIMDALVEDGVKMLVIACNTASAAVLRDARERFSQERGVPVVEVIVPAARRAAALSRNRRVGVIGTVATVTSGAYSDALAAAPEIEVVSQACPRFVELVESGVTSGPRVVDVARDYLAPLREAEVDTVILGCTHYPLLAGAIGYVMGEEVTLVDSATETARDVYRALAKNGLEASGEVPPRHRFYATGPRDRFEALAQRFLGPVVTEVESLPVVEALS</sequence>
<dbReference type="SUPFAM" id="SSF53681">
    <property type="entry name" value="Aspartate/glutamate racemase"/>
    <property type="match status" value="2"/>
</dbReference>
<feature type="active site" description="Proton donor/acceptor" evidence="7">
    <location>
        <position position="73"/>
    </location>
</feature>
<dbReference type="GO" id="GO:0009252">
    <property type="term" value="P:peptidoglycan biosynthetic process"/>
    <property type="evidence" value="ECO:0007669"/>
    <property type="project" value="UniProtKB-UniRule"/>
</dbReference>
<dbReference type="Gene3D" id="3.40.50.1860">
    <property type="match status" value="2"/>
</dbReference>
<dbReference type="HAMAP" id="MF_00258">
    <property type="entry name" value="Glu_racemase"/>
    <property type="match status" value="1"/>
</dbReference>
<keyword evidence="9" id="KW-1185">Reference proteome</keyword>
<dbReference type="PANTHER" id="PTHR21198">
    <property type="entry name" value="GLUTAMATE RACEMASE"/>
    <property type="match status" value="1"/>
</dbReference>
<dbReference type="NCBIfam" id="TIGR00067">
    <property type="entry name" value="glut_race"/>
    <property type="match status" value="1"/>
</dbReference>
<keyword evidence="4 7" id="KW-0573">Peptidoglycan synthesis</keyword>
<feature type="active site" description="Proton donor/acceptor" evidence="7">
    <location>
        <position position="187"/>
    </location>
</feature>
<dbReference type="InterPro" id="IPR018187">
    <property type="entry name" value="Asp/Glu_racemase_AS_1"/>
</dbReference>
<dbReference type="GO" id="GO:0008881">
    <property type="term" value="F:glutamate racemase activity"/>
    <property type="evidence" value="ECO:0007669"/>
    <property type="project" value="UniProtKB-UniRule"/>
</dbReference>
<accession>A0AAW7M2E6</accession>
<organism evidence="8 9">
    <name type="scientific">Demequina lignilytica</name>
    <dbReference type="NCBI Taxonomy" id="3051663"/>
    <lineage>
        <taxon>Bacteria</taxon>
        <taxon>Bacillati</taxon>
        <taxon>Actinomycetota</taxon>
        <taxon>Actinomycetes</taxon>
        <taxon>Micrococcales</taxon>
        <taxon>Demequinaceae</taxon>
        <taxon>Demequina</taxon>
    </lineage>
</organism>
<evidence type="ECO:0000256" key="4">
    <source>
        <dbReference type="ARBA" id="ARBA00022984"/>
    </source>
</evidence>
<proteinExistence type="inferred from homology"/>
<protein>
    <recommendedName>
        <fullName evidence="2 7">Glutamate racemase</fullName>
        <ecNumber evidence="2 7">5.1.1.3</ecNumber>
    </recommendedName>
</protein>
<dbReference type="AlphaFoldDB" id="A0AAW7M2E6"/>
<gene>
    <name evidence="7 8" type="primary">murI</name>
    <name evidence="8" type="ORF">QQX10_11375</name>
</gene>
<feature type="binding site" evidence="7">
    <location>
        <begin position="188"/>
        <end position="189"/>
    </location>
    <ligand>
        <name>substrate</name>
    </ligand>
</feature>
<feature type="binding site" evidence="7">
    <location>
        <begin position="42"/>
        <end position="43"/>
    </location>
    <ligand>
        <name>substrate</name>
    </ligand>
</feature>
<keyword evidence="5 7" id="KW-0413">Isomerase</keyword>
<comment type="function">
    <text evidence="7">Provides the (R)-glutamate required for cell wall biosynthesis.</text>
</comment>
<dbReference type="RefSeq" id="WP_301121258.1">
    <property type="nucleotide sequence ID" value="NZ_JAUHPX010000007.1"/>
</dbReference>
<comment type="caution">
    <text evidence="8">The sequence shown here is derived from an EMBL/GenBank/DDBJ whole genome shotgun (WGS) entry which is preliminary data.</text>
</comment>
<evidence type="ECO:0000256" key="3">
    <source>
        <dbReference type="ARBA" id="ARBA00022960"/>
    </source>
</evidence>
<evidence type="ECO:0000313" key="9">
    <source>
        <dbReference type="Proteomes" id="UP001172737"/>
    </source>
</evidence>
<feature type="binding site" evidence="7">
    <location>
        <begin position="74"/>
        <end position="75"/>
    </location>
    <ligand>
        <name>substrate</name>
    </ligand>
</feature>
<dbReference type="EC" id="5.1.1.3" evidence="2 7"/>
<comment type="catalytic activity">
    <reaction evidence="1 7">
        <text>L-glutamate = D-glutamate</text>
        <dbReference type="Rhea" id="RHEA:12813"/>
        <dbReference type="ChEBI" id="CHEBI:29985"/>
        <dbReference type="ChEBI" id="CHEBI:29986"/>
        <dbReference type="EC" id="5.1.1.3"/>
    </reaction>
</comment>
<dbReference type="InterPro" id="IPR001920">
    <property type="entry name" value="Asp/Glu_race"/>
</dbReference>
<evidence type="ECO:0000256" key="5">
    <source>
        <dbReference type="ARBA" id="ARBA00023235"/>
    </source>
</evidence>
<keyword evidence="3 7" id="KW-0133">Cell shape</keyword>
<dbReference type="GO" id="GO:0071555">
    <property type="term" value="P:cell wall organization"/>
    <property type="evidence" value="ECO:0007669"/>
    <property type="project" value="UniProtKB-KW"/>
</dbReference>
<dbReference type="Pfam" id="PF01177">
    <property type="entry name" value="Asp_Glu_race"/>
    <property type="match status" value="1"/>
</dbReference>
<dbReference type="InterPro" id="IPR015942">
    <property type="entry name" value="Asp/Glu/hydantoin_racemase"/>
</dbReference>
<dbReference type="InterPro" id="IPR033134">
    <property type="entry name" value="Asp/Glu_racemase_AS_2"/>
</dbReference>
<reference evidence="8" key="1">
    <citation type="submission" date="2023-06" db="EMBL/GenBank/DDBJ databases">
        <title>Sysu t00039.</title>
        <authorList>
            <person name="Gao L."/>
            <person name="Fang B.-Z."/>
            <person name="Li W.-J."/>
        </authorList>
    </citation>
    <scope>NUCLEOTIDE SEQUENCE</scope>
    <source>
        <strain evidence="8">SYSU T00039</strain>
    </source>
</reference>